<dbReference type="SUPFAM" id="SSF54928">
    <property type="entry name" value="RNA-binding domain, RBD"/>
    <property type="match status" value="1"/>
</dbReference>
<dbReference type="InterPro" id="IPR000504">
    <property type="entry name" value="RRM_dom"/>
</dbReference>
<gene>
    <name evidence="2" type="ORF">CI109_102546</name>
</gene>
<feature type="compositionally biased region" description="Gly residues" evidence="1">
    <location>
        <begin position="112"/>
        <end position="124"/>
    </location>
</feature>
<evidence type="ECO:0000313" key="3">
    <source>
        <dbReference type="Proteomes" id="UP000322225"/>
    </source>
</evidence>
<feature type="compositionally biased region" description="Basic and acidic residues" evidence="1">
    <location>
        <begin position="126"/>
        <end position="137"/>
    </location>
</feature>
<dbReference type="GO" id="GO:0005737">
    <property type="term" value="C:cytoplasm"/>
    <property type="evidence" value="ECO:0007669"/>
    <property type="project" value="InterPro"/>
</dbReference>
<dbReference type="OrthoDB" id="15688at2759"/>
<reference evidence="2" key="1">
    <citation type="submission" date="2017-08" db="EMBL/GenBank/DDBJ databases">
        <authorList>
            <person name="Cuomo C."/>
            <person name="Billmyre B."/>
            <person name="Heitman J."/>
        </authorList>
    </citation>
    <scope>NUCLEOTIDE SEQUENCE</scope>
    <source>
        <strain evidence="2">CBS 12478</strain>
    </source>
</reference>
<feature type="region of interest" description="Disordered" evidence="1">
    <location>
        <begin position="104"/>
        <end position="137"/>
    </location>
</feature>
<accession>A0A5M6BSJ3</accession>
<dbReference type="GeneID" id="43591130"/>
<dbReference type="InterPro" id="IPR008111">
    <property type="entry name" value="RNA-bd_8"/>
</dbReference>
<dbReference type="EMBL" id="CP144054">
    <property type="protein sequence ID" value="WWD18098.1"/>
    <property type="molecule type" value="Genomic_DNA"/>
</dbReference>
<sequence length="137" mass="14567">MADVDMATGANGAGDHSWAARSVEGWIVIVTGLNEESTEEDLQDLFGDFGEVKNLSMALNRRTGYVMGYALVEYAEKEQAEKAIKETDGTTFLEKTIRTELAFAKAPAGARRGPGGAGAGGAGARRGRDREASPSRR</sequence>
<dbReference type="GO" id="GO:0006396">
    <property type="term" value="P:RNA processing"/>
    <property type="evidence" value="ECO:0007669"/>
    <property type="project" value="InterPro"/>
</dbReference>
<dbReference type="GO" id="GO:0003723">
    <property type="term" value="F:RNA binding"/>
    <property type="evidence" value="ECO:0007669"/>
    <property type="project" value="UniProtKB-UniRule"/>
</dbReference>
<dbReference type="GO" id="GO:0005634">
    <property type="term" value="C:nucleus"/>
    <property type="evidence" value="ECO:0007669"/>
    <property type="project" value="InterPro"/>
</dbReference>
<dbReference type="Pfam" id="PF00076">
    <property type="entry name" value="RRM_1"/>
    <property type="match status" value="1"/>
</dbReference>
<proteinExistence type="predicted"/>
<protein>
    <submittedName>
        <fullName evidence="2">Uncharacterized protein</fullName>
    </submittedName>
</protein>
<evidence type="ECO:0000313" key="2">
    <source>
        <dbReference type="EMBL" id="WWD18098.1"/>
    </source>
</evidence>
<dbReference type="RefSeq" id="XP_031858744.1">
    <property type="nucleotide sequence ID" value="XM_032006963.1"/>
</dbReference>
<dbReference type="InterPro" id="IPR012677">
    <property type="entry name" value="Nucleotide-bd_a/b_plait_sf"/>
</dbReference>
<dbReference type="KEGG" id="ksn:43591130"/>
<dbReference type="AlphaFoldDB" id="A0A5M6BSJ3"/>
<evidence type="ECO:0000256" key="1">
    <source>
        <dbReference type="SAM" id="MobiDB-lite"/>
    </source>
</evidence>
<dbReference type="PROSITE" id="PS50102">
    <property type="entry name" value="RRM"/>
    <property type="match status" value="1"/>
</dbReference>
<dbReference type="Proteomes" id="UP000322225">
    <property type="component" value="Chromosome 4"/>
</dbReference>
<dbReference type="Gene3D" id="3.30.70.330">
    <property type="match status" value="1"/>
</dbReference>
<dbReference type="SMART" id="SM00360">
    <property type="entry name" value="RRM"/>
    <property type="match status" value="1"/>
</dbReference>
<organism evidence="2 3">
    <name type="scientific">Kwoniella shandongensis</name>
    <dbReference type="NCBI Taxonomy" id="1734106"/>
    <lineage>
        <taxon>Eukaryota</taxon>
        <taxon>Fungi</taxon>
        <taxon>Dikarya</taxon>
        <taxon>Basidiomycota</taxon>
        <taxon>Agaricomycotina</taxon>
        <taxon>Tremellomycetes</taxon>
        <taxon>Tremellales</taxon>
        <taxon>Cryptococcaceae</taxon>
        <taxon>Kwoniella</taxon>
    </lineage>
</organism>
<dbReference type="InterPro" id="IPR035979">
    <property type="entry name" value="RBD_domain_sf"/>
</dbReference>
<name>A0A5M6BSJ3_9TREE</name>
<dbReference type="PANTHER" id="PTHR45894">
    <property type="entry name" value="RNA-BINDING PROTEIN 8A"/>
    <property type="match status" value="1"/>
</dbReference>
<keyword evidence="3" id="KW-1185">Reference proteome</keyword>
<reference evidence="2" key="2">
    <citation type="submission" date="2024-01" db="EMBL/GenBank/DDBJ databases">
        <title>Comparative genomics of Cryptococcus and Kwoniella reveals pathogenesis evolution and contrasting modes of karyotype evolution via chromosome fusion or intercentromeric recombination.</title>
        <authorList>
            <person name="Coelho M.A."/>
            <person name="David-Palma M."/>
            <person name="Shea T."/>
            <person name="Bowers K."/>
            <person name="McGinley-Smith S."/>
            <person name="Mohammad A.W."/>
            <person name="Gnirke A."/>
            <person name="Yurkov A.M."/>
            <person name="Nowrousian M."/>
            <person name="Sun S."/>
            <person name="Cuomo C.A."/>
            <person name="Heitman J."/>
        </authorList>
    </citation>
    <scope>NUCLEOTIDE SEQUENCE</scope>
    <source>
        <strain evidence="2">CBS 12478</strain>
    </source>
</reference>